<sequence>MMKSKDNCICSAPGSWRHNGMMTMSRGISDANMNFLIYSVRSKLYDLGRDGVCQWDHTLACVSLKRGARLTT</sequence>
<protein>
    <submittedName>
        <fullName evidence="1">Uncharacterized protein</fullName>
    </submittedName>
</protein>
<dbReference type="InParanoid" id="A0A1W0W6P7"/>
<dbReference type="OMA" id="MMKSKDN"/>
<reference evidence="2" key="2">
    <citation type="journal article" date="2018" name="Plant J.">
        <title>The Sorghum bicolor reference genome: improved assembly, gene annotations, a transcriptome atlas, and signatures of genome organization.</title>
        <authorList>
            <person name="McCormick R.F."/>
            <person name="Truong S.K."/>
            <person name="Sreedasyam A."/>
            <person name="Jenkins J."/>
            <person name="Shu S."/>
            <person name="Sims D."/>
            <person name="Kennedy M."/>
            <person name="Amirebrahimi M."/>
            <person name="Weers B.D."/>
            <person name="McKinley B."/>
            <person name="Mattison A."/>
            <person name="Morishige D.T."/>
            <person name="Grimwood J."/>
            <person name="Schmutz J."/>
            <person name="Mullet J.E."/>
        </authorList>
    </citation>
    <scope>NUCLEOTIDE SEQUENCE [LARGE SCALE GENOMIC DNA]</scope>
    <source>
        <strain evidence="2">cv. BTx623</strain>
    </source>
</reference>
<dbReference type="Proteomes" id="UP000000768">
    <property type="component" value="Chromosome 2"/>
</dbReference>
<accession>A0A1W0W6P7</accession>
<proteinExistence type="predicted"/>
<dbReference type="EMBL" id="CM000761">
    <property type="protein sequence ID" value="OQU90021.1"/>
    <property type="molecule type" value="Genomic_DNA"/>
</dbReference>
<gene>
    <name evidence="1" type="ORF">SORBI_3002G320001</name>
</gene>
<dbReference type="AlphaFoldDB" id="A0A1W0W6P7"/>
<reference evidence="1 2" key="1">
    <citation type="journal article" date="2009" name="Nature">
        <title>The Sorghum bicolor genome and the diversification of grasses.</title>
        <authorList>
            <person name="Paterson A.H."/>
            <person name="Bowers J.E."/>
            <person name="Bruggmann R."/>
            <person name="Dubchak I."/>
            <person name="Grimwood J."/>
            <person name="Gundlach H."/>
            <person name="Haberer G."/>
            <person name="Hellsten U."/>
            <person name="Mitros T."/>
            <person name="Poliakov A."/>
            <person name="Schmutz J."/>
            <person name="Spannagl M."/>
            <person name="Tang H."/>
            <person name="Wang X."/>
            <person name="Wicker T."/>
            <person name="Bharti A.K."/>
            <person name="Chapman J."/>
            <person name="Feltus F.A."/>
            <person name="Gowik U."/>
            <person name="Grigoriev I.V."/>
            <person name="Lyons E."/>
            <person name="Maher C.A."/>
            <person name="Martis M."/>
            <person name="Narechania A."/>
            <person name="Otillar R.P."/>
            <person name="Penning B.W."/>
            <person name="Salamov A.A."/>
            <person name="Wang Y."/>
            <person name="Zhang L."/>
            <person name="Carpita N.C."/>
            <person name="Freeling M."/>
            <person name="Gingle A.R."/>
            <person name="Hash C.T."/>
            <person name="Keller B."/>
            <person name="Klein P."/>
            <person name="Kresovich S."/>
            <person name="McCann M.C."/>
            <person name="Ming R."/>
            <person name="Peterson D.G."/>
            <person name="Mehboob-ur-Rahman"/>
            <person name="Ware D."/>
            <person name="Westhoff P."/>
            <person name="Mayer K.F."/>
            <person name="Messing J."/>
            <person name="Rokhsar D.S."/>
        </authorList>
    </citation>
    <scope>NUCLEOTIDE SEQUENCE [LARGE SCALE GENOMIC DNA]</scope>
    <source>
        <strain evidence="2">cv. BTx623</strain>
    </source>
</reference>
<name>A0A1W0W6P7_SORBI</name>
<evidence type="ECO:0000313" key="2">
    <source>
        <dbReference type="Proteomes" id="UP000000768"/>
    </source>
</evidence>
<evidence type="ECO:0000313" key="1">
    <source>
        <dbReference type="EMBL" id="OQU90021.1"/>
    </source>
</evidence>
<organism evidence="1 2">
    <name type="scientific">Sorghum bicolor</name>
    <name type="common">Sorghum</name>
    <name type="synonym">Sorghum vulgare</name>
    <dbReference type="NCBI Taxonomy" id="4558"/>
    <lineage>
        <taxon>Eukaryota</taxon>
        <taxon>Viridiplantae</taxon>
        <taxon>Streptophyta</taxon>
        <taxon>Embryophyta</taxon>
        <taxon>Tracheophyta</taxon>
        <taxon>Spermatophyta</taxon>
        <taxon>Magnoliopsida</taxon>
        <taxon>Liliopsida</taxon>
        <taxon>Poales</taxon>
        <taxon>Poaceae</taxon>
        <taxon>PACMAD clade</taxon>
        <taxon>Panicoideae</taxon>
        <taxon>Andropogonodae</taxon>
        <taxon>Andropogoneae</taxon>
        <taxon>Sorghinae</taxon>
        <taxon>Sorghum</taxon>
    </lineage>
</organism>
<dbReference type="Gramene" id="OQU90021">
    <property type="protein sequence ID" value="OQU90021"/>
    <property type="gene ID" value="SORBI_3002G320001"/>
</dbReference>
<keyword evidence="2" id="KW-1185">Reference proteome</keyword>